<sequence length="176" mass="19522">MSLYWPEARLAVSCAGSNAPREELPEDVLVIHVGTDEALDPTFAEEISYLLCERLEDWREGLVDEVRSRGDKVIEPQGSHQNDEEGRELSDAEQAEKRLEERILALMGHLEPTHASENANGEGTKSENACDEDVWAGFGEDLEEGGGLYGPHGYDLLSSSGINIVINHCDELFVRR</sequence>
<organism evidence="2 3">
    <name type="scientific">Thermophilibacter provencensis</name>
    <dbReference type="NCBI Taxonomy" id="1852386"/>
    <lineage>
        <taxon>Bacteria</taxon>
        <taxon>Bacillati</taxon>
        <taxon>Actinomycetota</taxon>
        <taxon>Coriobacteriia</taxon>
        <taxon>Coriobacteriales</taxon>
        <taxon>Atopobiaceae</taxon>
        <taxon>Thermophilibacter</taxon>
    </lineage>
</organism>
<comment type="caution">
    <text evidence="2">The sequence shown here is derived from an EMBL/GenBank/DDBJ whole genome shotgun (WGS) entry which is preliminary data.</text>
</comment>
<keyword evidence="3" id="KW-1185">Reference proteome</keyword>
<reference evidence="2 3" key="3">
    <citation type="submission" date="2023-06" db="EMBL/GenBank/DDBJ databases">
        <authorList>
            <person name="Zeman M."/>
            <person name="Kubasova T."/>
            <person name="Jahodarova E."/>
            <person name="Nykrynova M."/>
            <person name="Rychlik I."/>
        </authorList>
    </citation>
    <scope>NUCLEOTIDE SEQUENCE [LARGE SCALE GENOMIC DNA]</scope>
    <source>
        <strain evidence="2 3">153_Feed</strain>
    </source>
</reference>
<feature type="region of interest" description="Disordered" evidence="1">
    <location>
        <begin position="69"/>
        <end position="94"/>
    </location>
</feature>
<gene>
    <name evidence="2" type="ORF">QUW25_02780</name>
</gene>
<evidence type="ECO:0000313" key="3">
    <source>
        <dbReference type="Proteomes" id="UP001529256"/>
    </source>
</evidence>
<name>A0ABT7V1X4_9ACTN</name>
<feature type="compositionally biased region" description="Basic and acidic residues" evidence="1">
    <location>
        <begin position="81"/>
        <end position="94"/>
    </location>
</feature>
<dbReference type="RefSeq" id="WP_289510709.1">
    <property type="nucleotide sequence ID" value="NZ_JAUDEA010000002.1"/>
</dbReference>
<evidence type="ECO:0000313" key="2">
    <source>
        <dbReference type="EMBL" id="MDM8270614.1"/>
    </source>
</evidence>
<reference evidence="3" key="1">
    <citation type="submission" date="2023-06" db="EMBL/GenBank/DDBJ databases">
        <title>Identification and characterization of horizontal gene transfer across gut microbiota members of farm animals based on homology search.</title>
        <authorList>
            <person name="Zeman M."/>
            <person name="Kubasova T."/>
            <person name="Jahodarova E."/>
            <person name="Nykrynova M."/>
            <person name="Rychlik I."/>
        </authorList>
    </citation>
    <scope>NUCLEOTIDE SEQUENCE [LARGE SCALE GENOMIC DNA]</scope>
    <source>
        <strain evidence="3">153_Feed</strain>
    </source>
</reference>
<dbReference type="Proteomes" id="UP001529256">
    <property type="component" value="Unassembled WGS sequence"/>
</dbReference>
<dbReference type="EMBL" id="JAUDEA010000002">
    <property type="protein sequence ID" value="MDM8270614.1"/>
    <property type="molecule type" value="Genomic_DNA"/>
</dbReference>
<evidence type="ECO:0000256" key="1">
    <source>
        <dbReference type="SAM" id="MobiDB-lite"/>
    </source>
</evidence>
<accession>A0ABT7V1X4</accession>
<proteinExistence type="predicted"/>
<protein>
    <submittedName>
        <fullName evidence="2">Uncharacterized protein</fullName>
    </submittedName>
</protein>
<reference evidence="2 3" key="2">
    <citation type="submission" date="2023-06" db="EMBL/GenBank/DDBJ databases">
        <title>Identification and characterization of horizontal gene transfer across gut microbiota members of farm animals based on homology search.</title>
        <authorList>
            <person name="Schwarzerova J."/>
            <person name="Nykrynova M."/>
            <person name="Jureckova K."/>
            <person name="Cejkova D."/>
            <person name="Rychlik I."/>
        </authorList>
    </citation>
    <scope>NUCLEOTIDE SEQUENCE [LARGE SCALE GENOMIC DNA]</scope>
    <source>
        <strain evidence="2 3">153_Feed</strain>
    </source>
</reference>